<dbReference type="PANTHER" id="PTHR13420:SF7">
    <property type="entry name" value="UPF0235 PROTEIN C15ORF40"/>
    <property type="match status" value="1"/>
</dbReference>
<comment type="similarity">
    <text evidence="1 2">Belongs to the UPF0235 family.</text>
</comment>
<dbReference type="NCBIfam" id="TIGR00251">
    <property type="entry name" value="DUF167 family protein"/>
    <property type="match status" value="1"/>
</dbReference>
<dbReference type="SMART" id="SM01152">
    <property type="entry name" value="DUF167"/>
    <property type="match status" value="1"/>
</dbReference>
<reference evidence="3 4" key="1">
    <citation type="submission" date="2016-10" db="EMBL/GenBank/DDBJ databases">
        <authorList>
            <person name="de Groot N.N."/>
        </authorList>
    </citation>
    <scope>NUCLEOTIDE SEQUENCE [LARGE SCALE GENOMIC DNA]</scope>
    <source>
        <strain evidence="3 4">DSM 23042</strain>
    </source>
</reference>
<proteinExistence type="inferred from homology"/>
<sequence>MSSKRPPDLSHLAAPGAELRLRATPGASRDAIVEEAGQLRVHVTAPPADGKANAAILKMLAKALGVPKSRLSLVRGASGRDKVVRVD</sequence>
<evidence type="ECO:0000256" key="1">
    <source>
        <dbReference type="ARBA" id="ARBA00010364"/>
    </source>
</evidence>
<dbReference type="AlphaFoldDB" id="A0A1H9RN57"/>
<dbReference type="RefSeq" id="WP_092689214.1">
    <property type="nucleotide sequence ID" value="NZ_CBDDGO010000004.1"/>
</dbReference>
<dbReference type="InterPro" id="IPR003746">
    <property type="entry name" value="DUF167"/>
</dbReference>
<gene>
    <name evidence="3" type="ORF">SAMN04490244_102365</name>
</gene>
<evidence type="ECO:0000313" key="3">
    <source>
        <dbReference type="EMBL" id="SER74067.1"/>
    </source>
</evidence>
<dbReference type="SUPFAM" id="SSF69786">
    <property type="entry name" value="YggU-like"/>
    <property type="match status" value="1"/>
</dbReference>
<dbReference type="InterPro" id="IPR036591">
    <property type="entry name" value="YggU-like_sf"/>
</dbReference>
<dbReference type="PANTHER" id="PTHR13420">
    <property type="entry name" value="UPF0235 PROTEIN C15ORF40"/>
    <property type="match status" value="1"/>
</dbReference>
<evidence type="ECO:0000256" key="2">
    <source>
        <dbReference type="HAMAP-Rule" id="MF_00634"/>
    </source>
</evidence>
<dbReference type="OrthoDB" id="3176309at2"/>
<dbReference type="HAMAP" id="MF_00634">
    <property type="entry name" value="UPF0235"/>
    <property type="match status" value="1"/>
</dbReference>
<dbReference type="STRING" id="641238.SAMN04490244_102365"/>
<name>A0A1H9RN57_9RHOB</name>
<dbReference type="EMBL" id="FOGU01000002">
    <property type="protein sequence ID" value="SER74067.1"/>
    <property type="molecule type" value="Genomic_DNA"/>
</dbReference>
<accession>A0A1H9RN57</accession>
<dbReference type="GO" id="GO:0005737">
    <property type="term" value="C:cytoplasm"/>
    <property type="evidence" value="ECO:0007669"/>
    <property type="project" value="TreeGrafter"/>
</dbReference>
<keyword evidence="4" id="KW-1185">Reference proteome</keyword>
<evidence type="ECO:0000313" key="4">
    <source>
        <dbReference type="Proteomes" id="UP000198885"/>
    </source>
</evidence>
<dbReference type="Proteomes" id="UP000198885">
    <property type="component" value="Unassembled WGS sequence"/>
</dbReference>
<protein>
    <recommendedName>
        <fullName evidence="2">UPF0235 protein SAMN04490244_102365</fullName>
    </recommendedName>
</protein>
<organism evidence="3 4">
    <name type="scientific">Tranquillimonas rosea</name>
    <dbReference type="NCBI Taxonomy" id="641238"/>
    <lineage>
        <taxon>Bacteria</taxon>
        <taxon>Pseudomonadati</taxon>
        <taxon>Pseudomonadota</taxon>
        <taxon>Alphaproteobacteria</taxon>
        <taxon>Rhodobacterales</taxon>
        <taxon>Roseobacteraceae</taxon>
        <taxon>Tranquillimonas</taxon>
    </lineage>
</organism>
<dbReference type="Gene3D" id="3.30.1200.10">
    <property type="entry name" value="YggU-like"/>
    <property type="match status" value="1"/>
</dbReference>
<dbReference type="Pfam" id="PF02594">
    <property type="entry name" value="DUF167"/>
    <property type="match status" value="1"/>
</dbReference>